<evidence type="ECO:0000313" key="4">
    <source>
        <dbReference type="Proteomes" id="UP001175137"/>
    </source>
</evidence>
<name>A0AAW7NR76_BACCE</name>
<evidence type="ECO:0000256" key="2">
    <source>
        <dbReference type="ARBA" id="ARBA00022679"/>
    </source>
</evidence>
<dbReference type="Gene3D" id="3.40.50.2000">
    <property type="entry name" value="Glycogen Phosphorylase B"/>
    <property type="match status" value="1"/>
</dbReference>
<dbReference type="RefSeq" id="WP_234574301.1">
    <property type="nucleotide sequence ID" value="NZ_CP090421.1"/>
</dbReference>
<keyword evidence="2 3" id="KW-0808">Transferase</keyword>
<dbReference type="PANTHER" id="PTHR12526">
    <property type="entry name" value="GLYCOSYLTRANSFERASE"/>
    <property type="match status" value="1"/>
</dbReference>
<gene>
    <name evidence="3" type="ORF">QYM23_28440</name>
</gene>
<dbReference type="AlphaFoldDB" id="A0AAW7NR76"/>
<keyword evidence="1 3" id="KW-0328">Glycosyltransferase</keyword>
<accession>A0AAW7NR76</accession>
<protein>
    <submittedName>
        <fullName evidence="3">Glycosyltransferase</fullName>
        <ecNumber evidence="3">2.4.-.-</ecNumber>
    </submittedName>
</protein>
<dbReference type="Proteomes" id="UP001175137">
    <property type="component" value="Unassembled WGS sequence"/>
</dbReference>
<comment type="caution">
    <text evidence="3">The sequence shown here is derived from an EMBL/GenBank/DDBJ whole genome shotgun (WGS) entry which is preliminary data.</text>
</comment>
<reference evidence="3" key="1">
    <citation type="submission" date="2023-07" db="EMBL/GenBank/DDBJ databases">
        <title>Complete genome sequence of Bacillus cereus SRCM126073 isolated from soil.</title>
        <authorList>
            <person name="Yang H.-G."/>
            <person name="Ryu M.-S."/>
            <person name="Ha G.-S."/>
            <person name="Yang H.-J."/>
            <person name="Jeong D.-Y."/>
        </authorList>
    </citation>
    <scope>NUCLEOTIDE SEQUENCE</scope>
    <source>
        <strain evidence="3">SRCM126073</strain>
    </source>
</reference>
<dbReference type="SUPFAM" id="SSF53756">
    <property type="entry name" value="UDP-Glycosyltransferase/glycogen phosphorylase"/>
    <property type="match status" value="1"/>
</dbReference>
<evidence type="ECO:0000256" key="1">
    <source>
        <dbReference type="ARBA" id="ARBA00022676"/>
    </source>
</evidence>
<evidence type="ECO:0000313" key="3">
    <source>
        <dbReference type="EMBL" id="MDN4876733.1"/>
    </source>
</evidence>
<dbReference type="EC" id="2.4.-.-" evidence="3"/>
<proteinExistence type="predicted"/>
<dbReference type="GO" id="GO:0016757">
    <property type="term" value="F:glycosyltransferase activity"/>
    <property type="evidence" value="ECO:0007669"/>
    <property type="project" value="UniProtKB-KW"/>
</dbReference>
<sequence>MFEKFDSFTFFPAQHWSHAWERQHELVYRFARSIDREINIFPPLGLINYNVFSAEFIKKVCNKLKKQKSINNSQKTAENMNFINSYYIHRFDKLSTRINYSILNSKVKLGEKNFFWATYINPTNYLFFQQSSFKVIDLAERRQANPKLSNQMKELEKKAVSEADIVFVDNLATFEDYKHLNSNIKYVPQGYDATKILFEKEQDRELVGYVGHLHPHIDYEYLFRLIEMNPMLTFLIVGGVLDKTALQLKKYKNVIMTGQVSKDDLQQYLEKMKYGLIPYKVNEFTKGVFPTKLFEYLGAGVPVISTPIPEVLNYQNNNYVFIEEEAKEINYSVCLDGIEDFLIDNTWDSRFNQYLRYIGEELR</sequence>
<dbReference type="EMBL" id="JAUIQW010000001">
    <property type="protein sequence ID" value="MDN4876733.1"/>
    <property type="molecule type" value="Genomic_DNA"/>
</dbReference>
<dbReference type="Pfam" id="PF13692">
    <property type="entry name" value="Glyco_trans_1_4"/>
    <property type="match status" value="1"/>
</dbReference>
<organism evidence="3 4">
    <name type="scientific">Bacillus cereus</name>
    <dbReference type="NCBI Taxonomy" id="1396"/>
    <lineage>
        <taxon>Bacteria</taxon>
        <taxon>Bacillati</taxon>
        <taxon>Bacillota</taxon>
        <taxon>Bacilli</taxon>
        <taxon>Bacillales</taxon>
        <taxon>Bacillaceae</taxon>
        <taxon>Bacillus</taxon>
        <taxon>Bacillus cereus group</taxon>
    </lineage>
</organism>
<dbReference type="PANTHER" id="PTHR12526:SF629">
    <property type="entry name" value="TEICHURONIC ACID BIOSYNTHESIS GLYCOSYLTRANSFERASE TUAH-RELATED"/>
    <property type="match status" value="1"/>
</dbReference>